<dbReference type="InterPro" id="IPR008979">
    <property type="entry name" value="Galactose-bd-like_sf"/>
</dbReference>
<dbReference type="InterPro" id="IPR042635">
    <property type="entry name" value="MEGF10/SREC1/2-like"/>
</dbReference>
<dbReference type="Pfam" id="PF22633">
    <property type="entry name" value="F5_F8_type_C_2"/>
    <property type="match status" value="1"/>
</dbReference>
<dbReference type="PANTHER" id="PTHR24043">
    <property type="entry name" value="SCAVENGER RECEPTOR CLASS F"/>
    <property type="match status" value="1"/>
</dbReference>
<keyword evidence="10" id="KW-1185">Reference proteome</keyword>
<name>A0ABD3W731_SINWO</name>
<dbReference type="SMART" id="SM00607">
    <property type="entry name" value="FTP"/>
    <property type="match status" value="1"/>
</dbReference>
<evidence type="ECO:0000256" key="5">
    <source>
        <dbReference type="SAM" id="MobiDB-lite"/>
    </source>
</evidence>
<keyword evidence="4" id="KW-1015">Disulfide bond</keyword>
<evidence type="ECO:0000256" key="1">
    <source>
        <dbReference type="ARBA" id="ARBA00022536"/>
    </source>
</evidence>
<dbReference type="EMBL" id="JBJQND010000008">
    <property type="protein sequence ID" value="KAL3869340.1"/>
    <property type="molecule type" value="Genomic_DNA"/>
</dbReference>
<dbReference type="PANTHER" id="PTHR24043:SF8">
    <property type="entry name" value="EGF-LIKE DOMAIN-CONTAINING PROTEIN"/>
    <property type="match status" value="1"/>
</dbReference>
<feature type="domain" description="EGF-like" evidence="7">
    <location>
        <begin position="336"/>
        <end position="371"/>
    </location>
</feature>
<dbReference type="Proteomes" id="UP001634394">
    <property type="component" value="Unassembled WGS sequence"/>
</dbReference>
<keyword evidence="3" id="KW-0106">Calcium</keyword>
<keyword evidence="6" id="KW-1133">Transmembrane helix</keyword>
<feature type="domain" description="EGF-like" evidence="7">
    <location>
        <begin position="281"/>
        <end position="325"/>
    </location>
</feature>
<keyword evidence="1" id="KW-0245">EGF-like domain</keyword>
<feature type="domain" description="EGF-like" evidence="7">
    <location>
        <begin position="473"/>
        <end position="508"/>
    </location>
</feature>
<feature type="domain" description="EGF-like" evidence="7">
    <location>
        <begin position="382"/>
        <end position="416"/>
    </location>
</feature>
<dbReference type="Gene3D" id="2.60.120.260">
    <property type="entry name" value="Galactose-binding domain-like"/>
    <property type="match status" value="1"/>
</dbReference>
<comment type="caution">
    <text evidence="9">The sequence shown here is derived from an EMBL/GenBank/DDBJ whole genome shotgun (WGS) entry which is preliminary data.</text>
</comment>
<evidence type="ECO:0000313" key="9">
    <source>
        <dbReference type="EMBL" id="KAL3869340.1"/>
    </source>
</evidence>
<dbReference type="InterPro" id="IPR006585">
    <property type="entry name" value="FTP1"/>
</dbReference>
<keyword evidence="6" id="KW-0472">Membrane</keyword>
<evidence type="ECO:0000259" key="7">
    <source>
        <dbReference type="SMART" id="SM00181"/>
    </source>
</evidence>
<dbReference type="AlphaFoldDB" id="A0ABD3W731"/>
<evidence type="ECO:0008006" key="11">
    <source>
        <dbReference type="Google" id="ProtNLM"/>
    </source>
</evidence>
<feature type="region of interest" description="Disordered" evidence="5">
    <location>
        <begin position="555"/>
        <end position="574"/>
    </location>
</feature>
<accession>A0ABD3W731</accession>
<gene>
    <name evidence="9" type="ORF">ACJMK2_042033</name>
</gene>
<reference evidence="9 10" key="1">
    <citation type="submission" date="2024-11" db="EMBL/GenBank/DDBJ databases">
        <title>Chromosome-level genome assembly of the freshwater bivalve Anodonta woodiana.</title>
        <authorList>
            <person name="Chen X."/>
        </authorList>
    </citation>
    <scope>NUCLEOTIDE SEQUENCE [LARGE SCALE GENOMIC DNA]</scope>
    <source>
        <strain evidence="9">MN2024</strain>
        <tissue evidence="9">Gills</tissue>
    </source>
</reference>
<feature type="domain" description="Fucolectin tachylectin-4 pentraxin-1" evidence="8">
    <location>
        <begin position="66"/>
        <end position="197"/>
    </location>
</feature>
<sequence length="586" mass="63359">MRKSWLPIYFLNYVTYYYITTQACLPGYFGPDCAHLCNCRAGSTCELTGRCDEGCKIGWSGPLCQRENVAYDKPAYQKSDNVTSAELAVDDDISTCAVTLPGMPGWWSVDLGQMYTIKSMSLLTNRLMNLKGVQIYVGREKNMFQMTICTTLRVYGQHASVTCDVPLIGRYVRIINVAGPVILCDVEVYICSSYFFGEECGNRCNCPNKTEMCNPYTGECSSGCAIGWTGKYCNTECLHRYGQDCRNRCGHCAEGVPCDTVTGSCANGCEPGWRGIKCDQPCENGTYGENCVGKCGHCRQDEACNTVSGNCRLGCEAGYMDNRCDIVCPHGTYGEDCVFECGHCVHGTICDKVHGFCPAGCHFGWEGVFCSQTCLPGRYGRNCHAECTGCLEGICHQETGKCSKGCTSGRSGHSCDDVCQSGRFGLNCDGTCGRCKDGAACDPVTGNCPAGCIVGFSGSYCLTGCEEGFYGPNCTKKCGFCKKGTLCDSETGSCSDGCVEGYSGERCTQGHVFSDDSGPQVKIFVGVTIGFVGTIMTFVITCLVLIWQRERLPKQTSPKQHKTSTPVKESSISIGDTEFGDDVVVV</sequence>
<dbReference type="SUPFAM" id="SSF49785">
    <property type="entry name" value="Galactose-binding domain-like"/>
    <property type="match status" value="1"/>
</dbReference>
<feature type="domain" description="EGF-like" evidence="7">
    <location>
        <begin position="236"/>
        <end position="279"/>
    </location>
</feature>
<keyword evidence="6" id="KW-0812">Transmembrane</keyword>
<proteinExistence type="predicted"/>
<feature type="transmembrane region" description="Helical" evidence="6">
    <location>
        <begin position="523"/>
        <end position="547"/>
    </location>
</feature>
<dbReference type="GO" id="GO:0046872">
    <property type="term" value="F:metal ion binding"/>
    <property type="evidence" value="ECO:0007669"/>
    <property type="project" value="UniProtKB-KW"/>
</dbReference>
<dbReference type="InterPro" id="IPR000742">
    <property type="entry name" value="EGF"/>
</dbReference>
<evidence type="ECO:0000256" key="4">
    <source>
        <dbReference type="ARBA" id="ARBA00023157"/>
    </source>
</evidence>
<evidence type="ECO:0000313" key="10">
    <source>
        <dbReference type="Proteomes" id="UP001634394"/>
    </source>
</evidence>
<feature type="domain" description="EGF-like" evidence="7">
    <location>
        <begin position="32"/>
        <end position="65"/>
    </location>
</feature>
<evidence type="ECO:0000256" key="6">
    <source>
        <dbReference type="SAM" id="Phobius"/>
    </source>
</evidence>
<evidence type="ECO:0000256" key="3">
    <source>
        <dbReference type="ARBA" id="ARBA00022837"/>
    </source>
</evidence>
<keyword evidence="2" id="KW-0479">Metal-binding</keyword>
<organism evidence="9 10">
    <name type="scientific">Sinanodonta woodiana</name>
    <name type="common">Chinese pond mussel</name>
    <name type="synonym">Anodonta woodiana</name>
    <dbReference type="NCBI Taxonomy" id="1069815"/>
    <lineage>
        <taxon>Eukaryota</taxon>
        <taxon>Metazoa</taxon>
        <taxon>Spiralia</taxon>
        <taxon>Lophotrochozoa</taxon>
        <taxon>Mollusca</taxon>
        <taxon>Bivalvia</taxon>
        <taxon>Autobranchia</taxon>
        <taxon>Heteroconchia</taxon>
        <taxon>Palaeoheterodonta</taxon>
        <taxon>Unionida</taxon>
        <taxon>Unionoidea</taxon>
        <taxon>Unionidae</taxon>
        <taxon>Unioninae</taxon>
        <taxon>Sinanodonta</taxon>
    </lineage>
</organism>
<evidence type="ECO:0000256" key="2">
    <source>
        <dbReference type="ARBA" id="ARBA00022723"/>
    </source>
</evidence>
<dbReference type="PROSITE" id="PS51257">
    <property type="entry name" value="PROKAR_LIPOPROTEIN"/>
    <property type="match status" value="1"/>
</dbReference>
<dbReference type="SMART" id="SM00181">
    <property type="entry name" value="EGF"/>
    <property type="match status" value="6"/>
</dbReference>
<protein>
    <recommendedName>
        <fullName evidence="11">Fucolectin-related molecule</fullName>
    </recommendedName>
</protein>
<evidence type="ECO:0000259" key="8">
    <source>
        <dbReference type="SMART" id="SM00607"/>
    </source>
</evidence>
<dbReference type="Gene3D" id="2.170.300.10">
    <property type="entry name" value="Tie2 ligand-binding domain superfamily"/>
    <property type="match status" value="3"/>
</dbReference>